<evidence type="ECO:0000313" key="5">
    <source>
        <dbReference type="Proteomes" id="UP000838324"/>
    </source>
</evidence>
<dbReference type="PANTHER" id="PTHR34106">
    <property type="entry name" value="GLYCOSIDASE"/>
    <property type="match status" value="1"/>
</dbReference>
<name>A0ABN8GG84_9BACL</name>
<dbReference type="InterPro" id="IPR007184">
    <property type="entry name" value="Mannoside_phosphorylase"/>
</dbReference>
<proteinExistence type="inferred from homology"/>
<comment type="caution">
    <text evidence="4">The sequence shown here is derived from an EMBL/GenBank/DDBJ whole genome shotgun (WGS) entry which is preliminary data.</text>
</comment>
<keyword evidence="5" id="KW-1185">Reference proteome</keyword>
<dbReference type="SUPFAM" id="SSF75005">
    <property type="entry name" value="Arabinanase/levansucrase/invertase"/>
    <property type="match status" value="1"/>
</dbReference>
<evidence type="ECO:0000313" key="4">
    <source>
        <dbReference type="EMBL" id="CAH1208127.1"/>
    </source>
</evidence>
<organism evidence="4 5">
    <name type="scientific">Paenibacillus auburnensis</name>
    <dbReference type="NCBI Taxonomy" id="2905649"/>
    <lineage>
        <taxon>Bacteria</taxon>
        <taxon>Bacillati</taxon>
        <taxon>Bacillota</taxon>
        <taxon>Bacilli</taxon>
        <taxon>Bacillales</taxon>
        <taxon>Paenibacillaceae</taxon>
        <taxon>Paenibacillus</taxon>
    </lineage>
</organism>
<reference evidence="4" key="1">
    <citation type="submission" date="2022-01" db="EMBL/GenBank/DDBJ databases">
        <authorList>
            <person name="Criscuolo A."/>
        </authorList>
    </citation>
    <scope>NUCLEOTIDE SEQUENCE</scope>
    <source>
        <strain evidence="4">CIP111892</strain>
    </source>
</reference>
<dbReference type="RefSeq" id="WP_236334506.1">
    <property type="nucleotide sequence ID" value="NZ_CAKMMG010000003.1"/>
</dbReference>
<evidence type="ECO:0000256" key="3">
    <source>
        <dbReference type="ARBA" id="ARBA00024356"/>
    </source>
</evidence>
<evidence type="ECO:0000256" key="2">
    <source>
        <dbReference type="ARBA" id="ARBA00022679"/>
    </source>
</evidence>
<gene>
    <name evidence="4" type="ORF">PAECIP111892_03054</name>
</gene>
<evidence type="ECO:0000256" key="1">
    <source>
        <dbReference type="ARBA" id="ARBA00022676"/>
    </source>
</evidence>
<sequence length="407" mass="46560">MKPQFRYLDKPVLEPVPGCSWADKMVLNPAIVKDPASDTIHMLFRATGPWPQKRREGCHDPYPIFLGYAKSEDAGETWDADFSRPALAPALGYEEDELYITDSKGNKVWNYANGCIEDPRIFEIENELYLTAACRPFPPGPYWLSDQDPPVVTRYEYIPDWVMQGSEEDPFLQTARVNDTVTVLYKLDLEQLKQGNYDASFQYVGPLTEGHVSDNRDVFLFPDKMMIEGKEQYLMLHRPMNVLPFDQGEEVQKPSIYLAAAESIEDFASPKATHRLLAAPVFDWEEHRVGASWPPLKLDNNEWLVAYHGKKNVEFGYTQSFMIIKEQANDFPVVVHRCPDRLMYAERDWEMPSDYPTPCLFTTGGIVVNGELMMSYGAADQKVGIAWVPYDQLVSHIRKFNAAGEYI</sequence>
<dbReference type="Gene3D" id="2.115.10.20">
    <property type="entry name" value="Glycosyl hydrolase domain, family 43"/>
    <property type="match status" value="1"/>
</dbReference>
<accession>A0ABN8GG84</accession>
<evidence type="ECO:0008006" key="6">
    <source>
        <dbReference type="Google" id="ProtNLM"/>
    </source>
</evidence>
<dbReference type="EMBL" id="CAKMMG010000003">
    <property type="protein sequence ID" value="CAH1208127.1"/>
    <property type="molecule type" value="Genomic_DNA"/>
</dbReference>
<keyword evidence="1" id="KW-0328">Glycosyltransferase</keyword>
<keyword evidence="2" id="KW-0808">Transferase</keyword>
<dbReference type="PANTHER" id="PTHR34106:SF5">
    <property type="entry name" value="GLYCOSIDASE"/>
    <property type="match status" value="1"/>
</dbReference>
<protein>
    <recommendedName>
        <fullName evidence="6">Glycosidase</fullName>
    </recommendedName>
</protein>
<dbReference type="Proteomes" id="UP000838324">
    <property type="component" value="Unassembled WGS sequence"/>
</dbReference>
<dbReference type="InterPro" id="IPR023296">
    <property type="entry name" value="Glyco_hydro_beta-prop_sf"/>
</dbReference>
<dbReference type="Pfam" id="PF04041">
    <property type="entry name" value="Glyco_hydro_130"/>
    <property type="match status" value="1"/>
</dbReference>
<comment type="similarity">
    <text evidence="3">Belongs to the glycosyl hydrolase 130 family.</text>
</comment>